<evidence type="ECO:0000259" key="7">
    <source>
        <dbReference type="PROSITE" id="PS51898"/>
    </source>
</evidence>
<dbReference type="GO" id="GO:0044826">
    <property type="term" value="P:viral genome integration into host DNA"/>
    <property type="evidence" value="ECO:0007669"/>
    <property type="project" value="UniProtKB-KW"/>
</dbReference>
<dbReference type="AlphaFoldDB" id="A0A0F9V0H3"/>
<organism evidence="8">
    <name type="scientific">marine sediment metagenome</name>
    <dbReference type="NCBI Taxonomy" id="412755"/>
    <lineage>
        <taxon>unclassified sequences</taxon>
        <taxon>metagenomes</taxon>
        <taxon>ecological metagenomes</taxon>
    </lineage>
</organism>
<dbReference type="EMBL" id="LAZR01000057">
    <property type="protein sequence ID" value="KKN97479.1"/>
    <property type="molecule type" value="Genomic_DNA"/>
</dbReference>
<comment type="similarity">
    <text evidence="1">Belongs to the 'phage' integrase family.</text>
</comment>
<dbReference type="Gene3D" id="1.10.150.130">
    <property type="match status" value="1"/>
</dbReference>
<comment type="caution">
    <text evidence="8">The sequence shown here is derived from an EMBL/GenBank/DDBJ whole genome shotgun (WGS) entry which is preliminary data.</text>
</comment>
<keyword evidence="5" id="KW-1179">Viral genome integration</keyword>
<sequence>MAGKETSLRFTKTALTAIAPTDKRAWYRDAKTAGLALCVTPAGTKTFYVIRRVAGMGRSGNTEFIRLGAFTGGSDGLTVEQASSAAREKLRVLNAGESVRAASLTRKDEMTVGDIWAIWKSERAVGPNPDKPIKRSWKKDQRLYDCHLKDRAKRRVSEITAPVASKIFSGVTVASGPVEANHVKRLARAMWNHVIKHHNLNIRNPWTTLKDNYEAAREEWIRPEQMPALFKAVDSISNQNAADVVRLCLYTGARSGNVKAMRWDQLDLTAAAWTIGSAHHKNKRIHTIPLVPAAMEVLNRRTGLNPNWVFPSANGNSHISDIYAAWKDVLAIYAKASKMEAVPDVRIHDLRHTTASWLVGQGVSLPMVGKLLGHTTTITTQRYAHLENDPVRDVLNKITAAMGAKTVDTCDAQSDT</sequence>
<evidence type="ECO:0000256" key="5">
    <source>
        <dbReference type="ARBA" id="ARBA00023195"/>
    </source>
</evidence>
<dbReference type="PANTHER" id="PTHR30629:SF2">
    <property type="entry name" value="PROPHAGE INTEGRASE INTS-RELATED"/>
    <property type="match status" value="1"/>
</dbReference>
<dbReference type="GO" id="GO:0075713">
    <property type="term" value="P:establishment of integrated proviral latency"/>
    <property type="evidence" value="ECO:0007669"/>
    <property type="project" value="UniProtKB-KW"/>
</dbReference>
<accession>A0A0F9V0H3</accession>
<dbReference type="GO" id="GO:0006310">
    <property type="term" value="P:DNA recombination"/>
    <property type="evidence" value="ECO:0007669"/>
    <property type="project" value="UniProtKB-KW"/>
</dbReference>
<dbReference type="GO" id="GO:0046718">
    <property type="term" value="P:symbiont entry into host cell"/>
    <property type="evidence" value="ECO:0007669"/>
    <property type="project" value="UniProtKB-KW"/>
</dbReference>
<evidence type="ECO:0000313" key="8">
    <source>
        <dbReference type="EMBL" id="KKN97479.1"/>
    </source>
</evidence>
<dbReference type="InterPro" id="IPR025166">
    <property type="entry name" value="Integrase_DNA_bind_dom"/>
</dbReference>
<dbReference type="InterPro" id="IPR002104">
    <property type="entry name" value="Integrase_catalytic"/>
</dbReference>
<proteinExistence type="inferred from homology"/>
<keyword evidence="2" id="KW-0229">DNA integration</keyword>
<name>A0A0F9V0H3_9ZZZZ</name>
<protein>
    <recommendedName>
        <fullName evidence="7">Tyr recombinase domain-containing protein</fullName>
    </recommendedName>
</protein>
<evidence type="ECO:0000256" key="1">
    <source>
        <dbReference type="ARBA" id="ARBA00008857"/>
    </source>
</evidence>
<keyword evidence="4" id="KW-0233">DNA recombination</keyword>
<evidence type="ECO:0000256" key="3">
    <source>
        <dbReference type="ARBA" id="ARBA00023125"/>
    </source>
</evidence>
<dbReference type="InterPro" id="IPR010998">
    <property type="entry name" value="Integrase_recombinase_N"/>
</dbReference>
<evidence type="ECO:0000256" key="2">
    <source>
        <dbReference type="ARBA" id="ARBA00022908"/>
    </source>
</evidence>
<keyword evidence="6" id="KW-1160">Virus entry into host cell</keyword>
<dbReference type="Pfam" id="PF13356">
    <property type="entry name" value="Arm-DNA-bind_3"/>
    <property type="match status" value="1"/>
</dbReference>
<dbReference type="PROSITE" id="PS51898">
    <property type="entry name" value="TYR_RECOMBINASE"/>
    <property type="match status" value="1"/>
</dbReference>
<evidence type="ECO:0000256" key="6">
    <source>
        <dbReference type="ARBA" id="ARBA00023296"/>
    </source>
</evidence>
<dbReference type="InterPro" id="IPR013762">
    <property type="entry name" value="Integrase-like_cat_sf"/>
</dbReference>
<dbReference type="Gene3D" id="1.10.443.10">
    <property type="entry name" value="Intergrase catalytic core"/>
    <property type="match status" value="1"/>
</dbReference>
<dbReference type="SUPFAM" id="SSF56349">
    <property type="entry name" value="DNA breaking-rejoining enzymes"/>
    <property type="match status" value="1"/>
</dbReference>
<dbReference type="PANTHER" id="PTHR30629">
    <property type="entry name" value="PROPHAGE INTEGRASE"/>
    <property type="match status" value="1"/>
</dbReference>
<dbReference type="InterPro" id="IPR011010">
    <property type="entry name" value="DNA_brk_join_enz"/>
</dbReference>
<dbReference type="InterPro" id="IPR038488">
    <property type="entry name" value="Integrase_DNA-bd_sf"/>
</dbReference>
<dbReference type="Pfam" id="PF00589">
    <property type="entry name" value="Phage_integrase"/>
    <property type="match status" value="1"/>
</dbReference>
<dbReference type="GO" id="GO:0015074">
    <property type="term" value="P:DNA integration"/>
    <property type="evidence" value="ECO:0007669"/>
    <property type="project" value="UniProtKB-KW"/>
</dbReference>
<evidence type="ECO:0000256" key="4">
    <source>
        <dbReference type="ARBA" id="ARBA00023172"/>
    </source>
</evidence>
<feature type="domain" description="Tyr recombinase" evidence="7">
    <location>
        <begin position="216"/>
        <end position="396"/>
    </location>
</feature>
<dbReference type="CDD" id="cd00796">
    <property type="entry name" value="INT_Rci_Hp1_C"/>
    <property type="match status" value="1"/>
</dbReference>
<dbReference type="GO" id="GO:0003677">
    <property type="term" value="F:DNA binding"/>
    <property type="evidence" value="ECO:0007669"/>
    <property type="project" value="UniProtKB-KW"/>
</dbReference>
<gene>
    <name evidence="8" type="ORF">LCGC14_0155980</name>
</gene>
<dbReference type="InterPro" id="IPR050808">
    <property type="entry name" value="Phage_Integrase"/>
</dbReference>
<reference evidence="8" key="1">
    <citation type="journal article" date="2015" name="Nature">
        <title>Complex archaea that bridge the gap between prokaryotes and eukaryotes.</title>
        <authorList>
            <person name="Spang A."/>
            <person name="Saw J.H."/>
            <person name="Jorgensen S.L."/>
            <person name="Zaremba-Niedzwiedzka K."/>
            <person name="Martijn J."/>
            <person name="Lind A.E."/>
            <person name="van Eijk R."/>
            <person name="Schleper C."/>
            <person name="Guy L."/>
            <person name="Ettema T.J."/>
        </authorList>
    </citation>
    <scope>NUCLEOTIDE SEQUENCE</scope>
</reference>
<keyword evidence="3" id="KW-0238">DNA-binding</keyword>
<dbReference type="Gene3D" id="3.30.160.390">
    <property type="entry name" value="Integrase, DNA-binding domain"/>
    <property type="match status" value="1"/>
</dbReference>